<dbReference type="AlphaFoldDB" id="A0A9P3LLR2"/>
<organism evidence="1 2">
    <name type="scientific">Phanerochaete sordida</name>
    <dbReference type="NCBI Taxonomy" id="48140"/>
    <lineage>
        <taxon>Eukaryota</taxon>
        <taxon>Fungi</taxon>
        <taxon>Dikarya</taxon>
        <taxon>Basidiomycota</taxon>
        <taxon>Agaricomycotina</taxon>
        <taxon>Agaricomycetes</taxon>
        <taxon>Polyporales</taxon>
        <taxon>Phanerochaetaceae</taxon>
        <taxon>Phanerochaete</taxon>
    </lineage>
</organism>
<dbReference type="Proteomes" id="UP000703269">
    <property type="component" value="Unassembled WGS sequence"/>
</dbReference>
<keyword evidence="2" id="KW-1185">Reference proteome</keyword>
<protein>
    <submittedName>
        <fullName evidence="1">Uncharacterized protein</fullName>
    </submittedName>
</protein>
<dbReference type="EMBL" id="BPQB01000120">
    <property type="protein sequence ID" value="GJE99791.1"/>
    <property type="molecule type" value="Genomic_DNA"/>
</dbReference>
<evidence type="ECO:0000313" key="2">
    <source>
        <dbReference type="Proteomes" id="UP000703269"/>
    </source>
</evidence>
<evidence type="ECO:0000313" key="1">
    <source>
        <dbReference type="EMBL" id="GJE99791.1"/>
    </source>
</evidence>
<sequence>MLFHSDIRRVLRSASGARYAAANCQRRSAYLAPPPLWHTQRLRIDSELVNHAFEASSPQHCRSALRIPNARVHG</sequence>
<proteinExistence type="predicted"/>
<gene>
    <name evidence="1" type="ORF">PsYK624_160620</name>
</gene>
<comment type="caution">
    <text evidence="1">The sequence shown here is derived from an EMBL/GenBank/DDBJ whole genome shotgun (WGS) entry which is preliminary data.</text>
</comment>
<reference evidence="1 2" key="1">
    <citation type="submission" date="2021-08" db="EMBL/GenBank/DDBJ databases">
        <title>Draft Genome Sequence of Phanerochaete sordida strain YK-624.</title>
        <authorList>
            <person name="Mori T."/>
            <person name="Dohra H."/>
            <person name="Suzuki T."/>
            <person name="Kawagishi H."/>
            <person name="Hirai H."/>
        </authorList>
    </citation>
    <scope>NUCLEOTIDE SEQUENCE [LARGE SCALE GENOMIC DNA]</scope>
    <source>
        <strain evidence="1 2">YK-624</strain>
    </source>
</reference>
<accession>A0A9P3LLR2</accession>
<name>A0A9P3LLR2_9APHY</name>